<dbReference type="NCBIfam" id="NF038402">
    <property type="entry name" value="TroA_like"/>
    <property type="match status" value="1"/>
</dbReference>
<dbReference type="GO" id="GO:0071281">
    <property type="term" value="P:cellular response to iron ion"/>
    <property type="evidence" value="ECO:0007669"/>
    <property type="project" value="TreeGrafter"/>
</dbReference>
<dbReference type="PANTHER" id="PTHR30535:SF34">
    <property type="entry name" value="MOLYBDATE-BINDING PROTEIN MOLA"/>
    <property type="match status" value="1"/>
</dbReference>
<evidence type="ECO:0000256" key="1">
    <source>
        <dbReference type="ARBA" id="ARBA00022729"/>
    </source>
</evidence>
<organism evidence="3 4">
    <name type="scientific">Pseudohongiella nitratireducens</name>
    <dbReference type="NCBI Taxonomy" id="1768907"/>
    <lineage>
        <taxon>Bacteria</taxon>
        <taxon>Pseudomonadati</taxon>
        <taxon>Pseudomonadota</taxon>
        <taxon>Gammaproteobacteria</taxon>
        <taxon>Pseudomonadales</taxon>
        <taxon>Pseudohongiellaceae</taxon>
        <taxon>Pseudohongiella</taxon>
    </lineage>
</organism>
<reference evidence="3" key="1">
    <citation type="journal article" date="2014" name="Int. J. Syst. Evol. Microbiol.">
        <title>Complete genome sequence of Corynebacterium casei LMG S-19264T (=DSM 44701T), isolated from a smear-ripened cheese.</title>
        <authorList>
            <consortium name="US DOE Joint Genome Institute (JGI-PGF)"/>
            <person name="Walter F."/>
            <person name="Albersmeier A."/>
            <person name="Kalinowski J."/>
            <person name="Ruckert C."/>
        </authorList>
    </citation>
    <scope>NUCLEOTIDE SEQUENCE</scope>
    <source>
        <strain evidence="3">CGMCC 1.15425</strain>
    </source>
</reference>
<dbReference type="InterPro" id="IPR002491">
    <property type="entry name" value="ABC_transptr_periplasmic_BD"/>
</dbReference>
<name>A0A917GP51_9GAMM</name>
<dbReference type="EMBL" id="BMIY01000003">
    <property type="protein sequence ID" value="GGG52472.1"/>
    <property type="molecule type" value="Genomic_DNA"/>
</dbReference>
<evidence type="ECO:0000259" key="2">
    <source>
        <dbReference type="PROSITE" id="PS50983"/>
    </source>
</evidence>
<dbReference type="Gene3D" id="3.40.50.1980">
    <property type="entry name" value="Nitrogenase molybdenum iron protein domain"/>
    <property type="match status" value="2"/>
</dbReference>
<dbReference type="InterPro" id="IPR050902">
    <property type="entry name" value="ABC_Transporter_SBP"/>
</dbReference>
<sequence>MLCVSVLSSAALAQPQSSQMPLTVIDDRDITVTLTEPATRIISLAPSMTELLFSLGAGENIVGVVEYSNFPEAAQALPIVGRYDRLDIERILSLQPDLIISWQSGNPRGAVQQLQEMGYPVYTAEPSTVQSIAGTLNRLGTLTGRSERASALSATINNAVTQYQSTYSDAEPISVFYQVWHNPIISVGGGELINDMVSLCGGENIFADLPVGPAVNLEDIITRRPQVILASGASPERPEWLDLWKQWPSIPAVQANHLYSLPPDHVQRHSMRALQGLEQMCQLIDQAR</sequence>
<proteinExistence type="predicted"/>
<reference evidence="3" key="2">
    <citation type="submission" date="2020-09" db="EMBL/GenBank/DDBJ databases">
        <authorList>
            <person name="Sun Q."/>
            <person name="Zhou Y."/>
        </authorList>
    </citation>
    <scope>NUCLEOTIDE SEQUENCE</scope>
    <source>
        <strain evidence="3">CGMCC 1.15425</strain>
    </source>
</reference>
<comment type="caution">
    <text evidence="3">The sequence shown here is derived from an EMBL/GenBank/DDBJ whole genome shotgun (WGS) entry which is preliminary data.</text>
</comment>
<accession>A0A917GP51</accession>
<dbReference type="CDD" id="cd01144">
    <property type="entry name" value="BtuF"/>
    <property type="match status" value="1"/>
</dbReference>
<evidence type="ECO:0000313" key="4">
    <source>
        <dbReference type="Proteomes" id="UP000627715"/>
    </source>
</evidence>
<dbReference type="Proteomes" id="UP000627715">
    <property type="component" value="Unassembled WGS sequence"/>
</dbReference>
<dbReference type="SUPFAM" id="SSF53807">
    <property type="entry name" value="Helical backbone' metal receptor"/>
    <property type="match status" value="1"/>
</dbReference>
<keyword evidence="1" id="KW-0732">Signal</keyword>
<dbReference type="AlphaFoldDB" id="A0A917GP51"/>
<dbReference type="InterPro" id="IPR054828">
    <property type="entry name" value="Vit_B12_bind_prot"/>
</dbReference>
<protein>
    <submittedName>
        <fullName evidence="3">Cobalamin-binding protein</fullName>
    </submittedName>
</protein>
<feature type="domain" description="Fe/B12 periplasmic-binding" evidence="2">
    <location>
        <begin position="40"/>
        <end position="288"/>
    </location>
</feature>
<gene>
    <name evidence="3" type="primary">btuF</name>
    <name evidence="3" type="ORF">GCM10011403_07030</name>
</gene>
<dbReference type="PANTHER" id="PTHR30535">
    <property type="entry name" value="VITAMIN B12-BINDING PROTEIN"/>
    <property type="match status" value="1"/>
</dbReference>
<keyword evidence="4" id="KW-1185">Reference proteome</keyword>
<dbReference type="Pfam" id="PF01497">
    <property type="entry name" value="Peripla_BP_2"/>
    <property type="match status" value="1"/>
</dbReference>
<dbReference type="PROSITE" id="PS50983">
    <property type="entry name" value="FE_B12_PBP"/>
    <property type="match status" value="1"/>
</dbReference>
<evidence type="ECO:0000313" key="3">
    <source>
        <dbReference type="EMBL" id="GGG52472.1"/>
    </source>
</evidence>